<dbReference type="SUPFAM" id="SSF46785">
    <property type="entry name" value="Winged helix' DNA-binding domain"/>
    <property type="match status" value="1"/>
</dbReference>
<dbReference type="SUPFAM" id="SSF53383">
    <property type="entry name" value="PLP-dependent transferases"/>
    <property type="match status" value="1"/>
</dbReference>
<keyword evidence="5" id="KW-0804">Transcription</keyword>
<dbReference type="PANTHER" id="PTHR46577:SF1">
    <property type="entry name" value="HTH-TYPE TRANSCRIPTIONAL REGULATORY PROTEIN GABR"/>
    <property type="match status" value="1"/>
</dbReference>
<evidence type="ECO:0000256" key="1">
    <source>
        <dbReference type="ARBA" id="ARBA00005384"/>
    </source>
</evidence>
<dbReference type="InterPro" id="IPR015422">
    <property type="entry name" value="PyrdxlP-dep_Trfase_small"/>
</dbReference>
<dbReference type="OrthoDB" id="9802328at2"/>
<keyword evidence="7" id="KW-0808">Transferase</keyword>
<dbReference type="SMART" id="SM00345">
    <property type="entry name" value="HTH_GNTR"/>
    <property type="match status" value="1"/>
</dbReference>
<dbReference type="EMBL" id="FQXP01000010">
    <property type="protein sequence ID" value="SHI04482.1"/>
    <property type="molecule type" value="Genomic_DNA"/>
</dbReference>
<keyword evidence="8" id="KW-1185">Reference proteome</keyword>
<keyword evidence="7" id="KW-0032">Aminotransferase</keyword>
<dbReference type="GO" id="GO:0008483">
    <property type="term" value="F:transaminase activity"/>
    <property type="evidence" value="ECO:0007669"/>
    <property type="project" value="UniProtKB-KW"/>
</dbReference>
<evidence type="ECO:0000256" key="5">
    <source>
        <dbReference type="ARBA" id="ARBA00023163"/>
    </source>
</evidence>
<dbReference type="Pfam" id="PF00392">
    <property type="entry name" value="GntR"/>
    <property type="match status" value="1"/>
</dbReference>
<dbReference type="Pfam" id="PF00155">
    <property type="entry name" value="Aminotran_1_2"/>
    <property type="match status" value="1"/>
</dbReference>
<dbReference type="AlphaFoldDB" id="A0A1M5XXM0"/>
<dbReference type="CDD" id="cd00609">
    <property type="entry name" value="AAT_like"/>
    <property type="match status" value="1"/>
</dbReference>
<dbReference type="RefSeq" id="WP_072832357.1">
    <property type="nucleotide sequence ID" value="NZ_FQXP01000010.1"/>
</dbReference>
<comment type="similarity">
    <text evidence="1">In the C-terminal section; belongs to the class-I pyridoxal-phosphate-dependent aminotransferase family.</text>
</comment>
<dbReference type="InterPro" id="IPR015421">
    <property type="entry name" value="PyrdxlP-dep_Trfase_major"/>
</dbReference>
<dbReference type="PROSITE" id="PS50949">
    <property type="entry name" value="HTH_GNTR"/>
    <property type="match status" value="1"/>
</dbReference>
<dbReference type="Gene3D" id="1.10.10.10">
    <property type="entry name" value="Winged helix-like DNA-binding domain superfamily/Winged helix DNA-binding domain"/>
    <property type="match status" value="1"/>
</dbReference>
<keyword evidence="4 7" id="KW-0238">DNA-binding</keyword>
<dbReference type="InterPro" id="IPR004839">
    <property type="entry name" value="Aminotransferase_I/II_large"/>
</dbReference>
<dbReference type="STRING" id="1121306.SAMN02745196_02506"/>
<feature type="domain" description="HTH gntR-type" evidence="6">
    <location>
        <begin position="14"/>
        <end position="82"/>
    </location>
</feature>
<accession>A0A1M5XXM0</accession>
<dbReference type="InterPro" id="IPR000524">
    <property type="entry name" value="Tscrpt_reg_HTH_GntR"/>
</dbReference>
<dbReference type="InterPro" id="IPR051446">
    <property type="entry name" value="HTH_trans_reg/aminotransferase"/>
</dbReference>
<keyword evidence="2" id="KW-0663">Pyridoxal phosphate</keyword>
<dbReference type="GO" id="GO:0003700">
    <property type="term" value="F:DNA-binding transcription factor activity"/>
    <property type="evidence" value="ECO:0007669"/>
    <property type="project" value="InterPro"/>
</dbReference>
<dbReference type="InterPro" id="IPR036390">
    <property type="entry name" value="WH_DNA-bd_sf"/>
</dbReference>
<sequence>MESVTIQFDKESSIPMYIQLSKHIGMLIKEGKYNENEKLPTIRKLAASINVNNVTVVNAYKNLERKGYIKSMVGSGYYVTYKEHDVITTSEEEDDSFLEYDNINLMSKGQLKVCKNTINFASANPDPSQFPVEDFKRAINEVLDRDKGLAFGYQESKGYKPLRSSFTQFLKKYMDVEVAPEDLQIVSGAQQGIDIISKALINPEDYVITENPTYTGALSVFKGRGANIIGVDVNIRGINLSDLERKIVTYNPKLIYVMTKFQNPTTISYSQDTLEKLLDLANKYNVYIVEDDSLSGLNYMQEDNKINLKALDKNNKVIYVKSFSKLLMPGLRIGFIAYPPEMQEQIIKAKHSTDISSSGLIQRAMQLYLDNGNLEKHVEFMKKIFKKKYDCMNTELKALRKYGVNFIAPRGGLHFWIKLPKGVNALELYSRCSQRDVLIVPCNIFYVNPLGAANNTIRLSFAAVDEEGIIKGLNILKKELIYLLKCDNEYSEVHEEATLSPMI</sequence>
<dbReference type="Gene3D" id="3.90.1150.10">
    <property type="entry name" value="Aspartate Aminotransferase, domain 1"/>
    <property type="match status" value="1"/>
</dbReference>
<dbReference type="Gene3D" id="3.40.640.10">
    <property type="entry name" value="Type I PLP-dependent aspartate aminotransferase-like (Major domain)"/>
    <property type="match status" value="1"/>
</dbReference>
<proteinExistence type="inferred from homology"/>
<dbReference type="Proteomes" id="UP000184526">
    <property type="component" value="Unassembled WGS sequence"/>
</dbReference>
<evidence type="ECO:0000313" key="7">
    <source>
        <dbReference type="EMBL" id="SHI04482.1"/>
    </source>
</evidence>
<gene>
    <name evidence="7" type="ORF">SAMN02745196_02506</name>
</gene>
<organism evidence="7 8">
    <name type="scientific">Clostridium collagenovorans DSM 3089</name>
    <dbReference type="NCBI Taxonomy" id="1121306"/>
    <lineage>
        <taxon>Bacteria</taxon>
        <taxon>Bacillati</taxon>
        <taxon>Bacillota</taxon>
        <taxon>Clostridia</taxon>
        <taxon>Eubacteriales</taxon>
        <taxon>Clostridiaceae</taxon>
        <taxon>Clostridium</taxon>
    </lineage>
</organism>
<dbReference type="InterPro" id="IPR015424">
    <property type="entry name" value="PyrdxlP-dep_Trfase"/>
</dbReference>
<evidence type="ECO:0000313" key="8">
    <source>
        <dbReference type="Proteomes" id="UP000184526"/>
    </source>
</evidence>
<keyword evidence="3" id="KW-0805">Transcription regulation</keyword>
<dbReference type="InterPro" id="IPR036388">
    <property type="entry name" value="WH-like_DNA-bd_sf"/>
</dbReference>
<evidence type="ECO:0000259" key="6">
    <source>
        <dbReference type="PROSITE" id="PS50949"/>
    </source>
</evidence>
<dbReference type="GO" id="GO:0003677">
    <property type="term" value="F:DNA binding"/>
    <property type="evidence" value="ECO:0007669"/>
    <property type="project" value="UniProtKB-KW"/>
</dbReference>
<dbReference type="PANTHER" id="PTHR46577">
    <property type="entry name" value="HTH-TYPE TRANSCRIPTIONAL REGULATORY PROTEIN GABR"/>
    <property type="match status" value="1"/>
</dbReference>
<evidence type="ECO:0000256" key="4">
    <source>
        <dbReference type="ARBA" id="ARBA00023125"/>
    </source>
</evidence>
<reference evidence="7 8" key="1">
    <citation type="submission" date="2016-11" db="EMBL/GenBank/DDBJ databases">
        <authorList>
            <person name="Jaros S."/>
            <person name="Januszkiewicz K."/>
            <person name="Wedrychowicz H."/>
        </authorList>
    </citation>
    <scope>NUCLEOTIDE SEQUENCE [LARGE SCALE GENOMIC DNA]</scope>
    <source>
        <strain evidence="7 8">DSM 3089</strain>
    </source>
</reference>
<protein>
    <submittedName>
        <fullName evidence="7">DNA-binding transcriptional regulator, MocR family, contains an aminotransferase domain</fullName>
    </submittedName>
</protein>
<evidence type="ECO:0000256" key="3">
    <source>
        <dbReference type="ARBA" id="ARBA00023015"/>
    </source>
</evidence>
<dbReference type="GO" id="GO:0030170">
    <property type="term" value="F:pyridoxal phosphate binding"/>
    <property type="evidence" value="ECO:0007669"/>
    <property type="project" value="InterPro"/>
</dbReference>
<name>A0A1M5XXM0_9CLOT</name>
<evidence type="ECO:0000256" key="2">
    <source>
        <dbReference type="ARBA" id="ARBA00022898"/>
    </source>
</evidence>